<reference evidence="3 4" key="1">
    <citation type="submission" date="2024-02" db="EMBL/GenBank/DDBJ databases">
        <authorList>
            <person name="Chen Y."/>
            <person name="Shah S."/>
            <person name="Dougan E. K."/>
            <person name="Thang M."/>
            <person name="Chan C."/>
        </authorList>
    </citation>
    <scope>NUCLEOTIDE SEQUENCE [LARGE SCALE GENOMIC DNA]</scope>
</reference>
<comment type="caution">
    <text evidence="3">The sequence shown here is derived from an EMBL/GenBank/DDBJ whole genome shotgun (WGS) entry which is preliminary data.</text>
</comment>
<organism evidence="3 4">
    <name type="scientific">Durusdinium trenchii</name>
    <dbReference type="NCBI Taxonomy" id="1381693"/>
    <lineage>
        <taxon>Eukaryota</taxon>
        <taxon>Sar</taxon>
        <taxon>Alveolata</taxon>
        <taxon>Dinophyceae</taxon>
        <taxon>Suessiales</taxon>
        <taxon>Symbiodiniaceae</taxon>
        <taxon>Durusdinium</taxon>
    </lineage>
</organism>
<evidence type="ECO:0000256" key="1">
    <source>
        <dbReference type="SAM" id="Phobius"/>
    </source>
</evidence>
<dbReference type="InterPro" id="IPR011074">
    <property type="entry name" value="CRAL/TRIO_N_dom"/>
</dbReference>
<dbReference type="Pfam" id="PF03765">
    <property type="entry name" value="CRAL_TRIO_N"/>
    <property type="match status" value="1"/>
</dbReference>
<keyword evidence="4" id="KW-1185">Reference proteome</keyword>
<evidence type="ECO:0000313" key="4">
    <source>
        <dbReference type="Proteomes" id="UP001642464"/>
    </source>
</evidence>
<dbReference type="Gene3D" id="3.40.525.10">
    <property type="entry name" value="CRAL-TRIO lipid binding domain"/>
    <property type="match status" value="1"/>
</dbReference>
<dbReference type="EMBL" id="CAXAMM010010646">
    <property type="protein sequence ID" value="CAK9023824.1"/>
    <property type="molecule type" value="Genomic_DNA"/>
</dbReference>
<name>A0ABP0KB90_9DINO</name>
<evidence type="ECO:0000259" key="2">
    <source>
        <dbReference type="PROSITE" id="PS50191"/>
    </source>
</evidence>
<dbReference type="SMART" id="SM01100">
    <property type="entry name" value="CRAL_TRIO_N"/>
    <property type="match status" value="1"/>
</dbReference>
<dbReference type="InterPro" id="IPR036273">
    <property type="entry name" value="CRAL/TRIO_N_dom_sf"/>
</dbReference>
<keyword evidence="1" id="KW-0472">Membrane</keyword>
<dbReference type="Pfam" id="PF00650">
    <property type="entry name" value="CRAL_TRIO"/>
    <property type="match status" value="1"/>
</dbReference>
<dbReference type="InterPro" id="IPR001251">
    <property type="entry name" value="CRAL-TRIO_dom"/>
</dbReference>
<protein>
    <submittedName>
        <fullName evidence="3">SEC14-like protein 5</fullName>
    </submittedName>
</protein>
<dbReference type="InterPro" id="IPR051064">
    <property type="entry name" value="SEC14/CRAL-TRIO_domain"/>
</dbReference>
<dbReference type="InterPro" id="IPR036865">
    <property type="entry name" value="CRAL-TRIO_dom_sf"/>
</dbReference>
<keyword evidence="1" id="KW-1133">Transmembrane helix</keyword>
<accession>A0ABP0KB90</accession>
<proteinExistence type="predicted"/>
<keyword evidence="1" id="KW-0812">Transmembrane</keyword>
<dbReference type="PANTHER" id="PTHR23324">
    <property type="entry name" value="SEC14 RELATED PROTEIN"/>
    <property type="match status" value="1"/>
</dbReference>
<dbReference type="PANTHER" id="PTHR23324:SF83">
    <property type="entry name" value="SEC14-LIKE PROTEIN 2"/>
    <property type="match status" value="1"/>
</dbReference>
<gene>
    <name evidence="3" type="ORF">SCF082_LOCUS16355</name>
</gene>
<dbReference type="CDD" id="cd00170">
    <property type="entry name" value="SEC14"/>
    <property type="match status" value="1"/>
</dbReference>
<dbReference type="SMART" id="SM00516">
    <property type="entry name" value="SEC14"/>
    <property type="match status" value="1"/>
</dbReference>
<dbReference type="SUPFAM" id="SSF52087">
    <property type="entry name" value="CRAL/TRIO domain"/>
    <property type="match status" value="1"/>
</dbReference>
<dbReference type="SUPFAM" id="SSF46938">
    <property type="entry name" value="CRAL/TRIO N-terminal domain"/>
    <property type="match status" value="1"/>
</dbReference>
<dbReference type="PROSITE" id="PS50191">
    <property type="entry name" value="CRAL_TRIO"/>
    <property type="match status" value="1"/>
</dbReference>
<sequence>MGTSCCHAGHCYTESWRYDDDTPSTLSPHAVMSPQWARMSHLVPHDPEHELEWSIIADSIDEDELRRLRELHSIVEDCDLHPACQRKPLHRQAQTLLRYLRGRDGNVCKAEKMFREMLDWRDRFDVENKVHAWRRELERGRTRRARLCKVYGVEEQMCNDKYGIPVRLFRLSVADTAGLIREFGVEAVLVDSLSKLEWTHEQVRKAMFKHQKLIRGQVQIIDVGDYGEVPDWTGRMWNNLRLGPDIYKVFDGNYPETVRKVFIVRASSLVHKGFMLIQGLLPQRTKRKLKLYGPKAEEWVSELCLELPDTHELPEFLLNDSEHAIRSAKPKGGIVPEGIAGPNQGRFEEEDGTSPVTTCSTPAKLTPTSGKKQIEVTRDFLGSLCQILVAAAAALMLTILRGRFMQDTH</sequence>
<evidence type="ECO:0000313" key="3">
    <source>
        <dbReference type="EMBL" id="CAK9023824.1"/>
    </source>
</evidence>
<feature type="transmembrane region" description="Helical" evidence="1">
    <location>
        <begin position="380"/>
        <end position="400"/>
    </location>
</feature>
<feature type="domain" description="CRAL-TRIO" evidence="2">
    <location>
        <begin position="150"/>
        <end position="325"/>
    </location>
</feature>
<dbReference type="Proteomes" id="UP001642464">
    <property type="component" value="Unassembled WGS sequence"/>
</dbReference>